<dbReference type="AlphaFoldDB" id="A0A843WL67"/>
<accession>A0A843WL67</accession>
<comment type="caution">
    <text evidence="1">The sequence shown here is derived from an EMBL/GenBank/DDBJ whole genome shotgun (WGS) entry which is preliminary data.</text>
</comment>
<dbReference type="EMBL" id="NMUH01003281">
    <property type="protein sequence ID" value="MQM04774.1"/>
    <property type="molecule type" value="Genomic_DNA"/>
</dbReference>
<gene>
    <name evidence="1" type="ORF">Taro_037582</name>
</gene>
<evidence type="ECO:0000313" key="1">
    <source>
        <dbReference type="EMBL" id="MQM04774.1"/>
    </source>
</evidence>
<dbReference type="Pfam" id="PF05056">
    <property type="entry name" value="DUF674"/>
    <property type="match status" value="2"/>
</dbReference>
<dbReference type="Proteomes" id="UP000652761">
    <property type="component" value="Unassembled WGS sequence"/>
</dbReference>
<organism evidence="1 2">
    <name type="scientific">Colocasia esculenta</name>
    <name type="common">Wild taro</name>
    <name type="synonym">Arum esculentum</name>
    <dbReference type="NCBI Taxonomy" id="4460"/>
    <lineage>
        <taxon>Eukaryota</taxon>
        <taxon>Viridiplantae</taxon>
        <taxon>Streptophyta</taxon>
        <taxon>Embryophyta</taxon>
        <taxon>Tracheophyta</taxon>
        <taxon>Spermatophyta</taxon>
        <taxon>Magnoliopsida</taxon>
        <taxon>Liliopsida</taxon>
        <taxon>Araceae</taxon>
        <taxon>Aroideae</taxon>
        <taxon>Colocasieae</taxon>
        <taxon>Colocasia</taxon>
    </lineage>
</organism>
<dbReference type="OrthoDB" id="1277335at2759"/>
<keyword evidence="2" id="KW-1185">Reference proteome</keyword>
<evidence type="ECO:0000313" key="2">
    <source>
        <dbReference type="Proteomes" id="UP000652761"/>
    </source>
</evidence>
<dbReference type="PANTHER" id="PTHR33103:SF27">
    <property type="entry name" value="OS04G0594700 PROTEIN"/>
    <property type="match status" value="1"/>
</dbReference>
<dbReference type="PANTHER" id="PTHR33103">
    <property type="entry name" value="OS01G0153900 PROTEIN"/>
    <property type="match status" value="1"/>
</dbReference>
<dbReference type="InterPro" id="IPR007750">
    <property type="entry name" value="DUF674"/>
</dbReference>
<reference evidence="1" key="1">
    <citation type="submission" date="2017-07" db="EMBL/GenBank/DDBJ databases">
        <title>Taro Niue Genome Assembly and Annotation.</title>
        <authorList>
            <person name="Atibalentja N."/>
            <person name="Keating K."/>
            <person name="Fields C.J."/>
        </authorList>
    </citation>
    <scope>NUCLEOTIDE SEQUENCE</scope>
    <source>
        <strain evidence="1">Niue_2</strain>
        <tissue evidence="1">Leaf</tissue>
    </source>
</reference>
<name>A0A843WL67_COLES</name>
<proteinExistence type="predicted"/>
<sequence length="502" mass="55097">MSRHKNLSLVLVVDKQANRVLWAESGGDVVDVLFSFLTLPLGTVVRVLGKQSGLGCVDELYKSVEALDESCFQTPCCKSMLLRPRSAAERLCEDLPVKVDDSDLTLYTCSNESCIEHKYPSVFSSVKGTHCRCLGATDRTQKGLTGCGILKESGQLEHMKVELSRERVLTLLQKSLTSKTPLTDTFLQKSECQPKEQLHPISTHEEVTDSGREFKARLVRSRARNEVMYAEIGEDMADLLFSFLTIPLGSIIRLMEKASHIGCMDNLYQSVANLCAVKYCAKLEKHRDMLLAPKIATHFGCSNQLLDIDETSFQTNMSKCASTYCAKIHVPPVCTHGIVAQTALQINPKLLNGSTGKGGNFAKGMPGTFMVTDEMMVMPNSSASGLKFMKGRNVYVDDIDLRDAAVGKKKPKASEHALAARRPGVSKGRLRTSINPFEQGTVYRVDHTPARASYGLSPGIVPFLSTGHRAACPVTERDPARSHMTRGLLATLHLLQTVITMA</sequence>
<protein>
    <recommendedName>
        <fullName evidence="3">DUF674 family protein</fullName>
    </recommendedName>
</protein>
<evidence type="ECO:0008006" key="3">
    <source>
        <dbReference type="Google" id="ProtNLM"/>
    </source>
</evidence>